<protein>
    <submittedName>
        <fullName evidence="3">Signal transduction histidine kinase</fullName>
    </submittedName>
</protein>
<organism evidence="3 4">
    <name type="scientific">Lipomyces tetrasporus</name>
    <dbReference type="NCBI Taxonomy" id="54092"/>
    <lineage>
        <taxon>Eukaryota</taxon>
        <taxon>Fungi</taxon>
        <taxon>Dikarya</taxon>
        <taxon>Ascomycota</taxon>
        <taxon>Saccharomycotina</taxon>
        <taxon>Lipomycetes</taxon>
        <taxon>Lipomycetales</taxon>
        <taxon>Lipomycetaceae</taxon>
        <taxon>Lipomyces</taxon>
    </lineage>
</organism>
<dbReference type="EMBL" id="JARPMG010000011">
    <property type="protein sequence ID" value="KAJ8097452.1"/>
    <property type="molecule type" value="Genomic_DNA"/>
</dbReference>
<dbReference type="RefSeq" id="XP_056040902.1">
    <property type="nucleotide sequence ID" value="XM_056190865.1"/>
</dbReference>
<name>A0AAD7QLF9_9ASCO</name>
<dbReference type="Proteomes" id="UP001217417">
    <property type="component" value="Unassembled WGS sequence"/>
</dbReference>
<dbReference type="GO" id="GO:0005634">
    <property type="term" value="C:nucleus"/>
    <property type="evidence" value="ECO:0007669"/>
    <property type="project" value="TreeGrafter"/>
</dbReference>
<dbReference type="GO" id="GO:0005737">
    <property type="term" value="C:cytoplasm"/>
    <property type="evidence" value="ECO:0007669"/>
    <property type="project" value="TreeGrafter"/>
</dbReference>
<keyword evidence="4" id="KW-1185">Reference proteome</keyword>
<keyword evidence="1" id="KW-0597">Phosphoprotein</keyword>
<dbReference type="InterPro" id="IPR045871">
    <property type="entry name" value="AHP1-5/YPD1"/>
</dbReference>
<dbReference type="FunFam" id="1.20.120.160:FF:000007">
    <property type="entry name" value="Multistep phosphorelay regulator 1"/>
    <property type="match status" value="1"/>
</dbReference>
<proteinExistence type="predicted"/>
<dbReference type="GO" id="GO:0043424">
    <property type="term" value="F:protein histidine kinase binding"/>
    <property type="evidence" value="ECO:0007669"/>
    <property type="project" value="InterPro"/>
</dbReference>
<dbReference type="GO" id="GO:0009927">
    <property type="term" value="F:histidine phosphotransfer kinase activity"/>
    <property type="evidence" value="ECO:0007669"/>
    <property type="project" value="InterPro"/>
</dbReference>
<evidence type="ECO:0000313" key="3">
    <source>
        <dbReference type="EMBL" id="KAJ8097452.1"/>
    </source>
</evidence>
<dbReference type="CDD" id="cd00088">
    <property type="entry name" value="HPT"/>
    <property type="match status" value="1"/>
</dbReference>
<dbReference type="PANTHER" id="PTHR28242:SF52">
    <property type="entry name" value="PHOSPHORELAY INTERMEDIATE PROTEIN YPD1"/>
    <property type="match status" value="1"/>
</dbReference>
<accession>A0AAD7QLF9</accession>
<dbReference type="GeneID" id="80886031"/>
<sequence length="143" mass="16313">MANIDPETVVDIIDWNTFGQILEMDDDEDDREFSRSIVWNFFEQAENTFTQMDAALTNEDLDQLSSLGHFLKGSSAALGLTKVKNSCEKIQHLGAQKDEVGTTELNDPEYCLKQIKIILESVRQEYAESESFLRKYYDSEGSN</sequence>
<dbReference type="PANTHER" id="PTHR28242">
    <property type="entry name" value="PHOSPHORELAY INTERMEDIATE PROTEIN YPD1"/>
    <property type="match status" value="1"/>
</dbReference>
<evidence type="ECO:0000259" key="2">
    <source>
        <dbReference type="PROSITE" id="PS50894"/>
    </source>
</evidence>
<dbReference type="Pfam" id="PF01627">
    <property type="entry name" value="Hpt"/>
    <property type="match status" value="1"/>
</dbReference>
<comment type="caution">
    <text evidence="3">The sequence shown here is derived from an EMBL/GenBank/DDBJ whole genome shotgun (WGS) entry which is preliminary data.</text>
</comment>
<dbReference type="AlphaFoldDB" id="A0AAD7QLF9"/>
<keyword evidence="3" id="KW-0808">Transferase</keyword>
<dbReference type="Gene3D" id="1.20.120.160">
    <property type="entry name" value="HPT domain"/>
    <property type="match status" value="1"/>
</dbReference>
<gene>
    <name evidence="3" type="ORF">POJ06DRAFT_32011</name>
</gene>
<dbReference type="InterPro" id="IPR036641">
    <property type="entry name" value="HPT_dom_sf"/>
</dbReference>
<dbReference type="InterPro" id="IPR008207">
    <property type="entry name" value="Sig_transdc_His_kin_Hpt_dom"/>
</dbReference>
<dbReference type="PROSITE" id="PS50894">
    <property type="entry name" value="HPT"/>
    <property type="match status" value="1"/>
</dbReference>
<feature type="modified residue" description="Phosphohistidine" evidence="1">
    <location>
        <position position="69"/>
    </location>
</feature>
<feature type="domain" description="HPt" evidence="2">
    <location>
        <begin position="30"/>
        <end position="136"/>
    </location>
</feature>
<evidence type="ECO:0000256" key="1">
    <source>
        <dbReference type="PROSITE-ProRule" id="PRU00110"/>
    </source>
</evidence>
<evidence type="ECO:0000313" key="4">
    <source>
        <dbReference type="Proteomes" id="UP001217417"/>
    </source>
</evidence>
<keyword evidence="3" id="KW-0418">Kinase</keyword>
<reference evidence="3" key="1">
    <citation type="submission" date="2023-03" db="EMBL/GenBank/DDBJ databases">
        <title>Near-Complete genome sequence of Lipomyces tetrasporous NRRL Y-64009, an oleaginous yeast capable of growing on lignocellulosic hydrolysates.</title>
        <authorList>
            <consortium name="Lawrence Berkeley National Laboratory"/>
            <person name="Jagtap S.S."/>
            <person name="Liu J.-J."/>
            <person name="Walukiewicz H.E."/>
            <person name="Pangilinan J."/>
            <person name="Lipzen A."/>
            <person name="Ahrendt S."/>
            <person name="Koriabine M."/>
            <person name="Cobaugh K."/>
            <person name="Salamov A."/>
            <person name="Yoshinaga Y."/>
            <person name="Ng V."/>
            <person name="Daum C."/>
            <person name="Grigoriev I.V."/>
            <person name="Slininger P.J."/>
            <person name="Dien B.S."/>
            <person name="Jin Y.-S."/>
            <person name="Rao C.V."/>
        </authorList>
    </citation>
    <scope>NUCLEOTIDE SEQUENCE</scope>
    <source>
        <strain evidence="3">NRRL Y-64009</strain>
    </source>
</reference>
<dbReference type="SUPFAM" id="SSF47226">
    <property type="entry name" value="Histidine-containing phosphotransfer domain, HPT domain"/>
    <property type="match status" value="1"/>
</dbReference>
<dbReference type="GO" id="GO:0000160">
    <property type="term" value="P:phosphorelay signal transduction system"/>
    <property type="evidence" value="ECO:0007669"/>
    <property type="project" value="InterPro"/>
</dbReference>
<dbReference type="SMART" id="SM00073">
    <property type="entry name" value="HPT"/>
    <property type="match status" value="1"/>
</dbReference>